<evidence type="ECO:0000313" key="3">
    <source>
        <dbReference type="Proteomes" id="UP000324800"/>
    </source>
</evidence>
<evidence type="ECO:0000256" key="1">
    <source>
        <dbReference type="SAM" id="MobiDB-lite"/>
    </source>
</evidence>
<sequence>MADQIPKPKQPIRRSKSFDHHLSVLVPYEQDKELIIENSGTLQDVGMTKFAKQPQNDGSFIGSNSLANRQEGKLERKPSADNLLLSSFTQKLRNKLDDIERQQAKDLGSSPKLTRKSTKDYMEYPKKEKGTLREKITEFFTQAKPTTIDFSAVPINDPKIRGVNWGASGPPATLGLGAKGIQKSPKDIIKLQQRQERLLSKSSTYGTMPAARKITNSNNNNLIQGSQVGQNMSPTSPPLNHGMFQSISTPTLSPNKASKQQQGPLSPLSQANAQQQGPYFSSQESISNEQDASSPSAYQQSTPPQKDANQDNQEDWIQQMMKRFEQMRSDMNQIV</sequence>
<dbReference type="AlphaFoldDB" id="A0A5J4WQ40"/>
<reference evidence="2 3" key="1">
    <citation type="submission" date="2019-03" db="EMBL/GenBank/DDBJ databases">
        <title>Single cell metagenomics reveals metabolic interactions within the superorganism composed of flagellate Streblomastix strix and complex community of Bacteroidetes bacteria on its surface.</title>
        <authorList>
            <person name="Treitli S.C."/>
            <person name="Kolisko M."/>
            <person name="Husnik F."/>
            <person name="Keeling P."/>
            <person name="Hampl V."/>
        </authorList>
    </citation>
    <scope>NUCLEOTIDE SEQUENCE [LARGE SCALE GENOMIC DNA]</scope>
    <source>
        <strain evidence="2">ST1C</strain>
    </source>
</reference>
<accession>A0A5J4WQ40</accession>
<name>A0A5J4WQ40_9EUKA</name>
<organism evidence="2 3">
    <name type="scientific">Streblomastix strix</name>
    <dbReference type="NCBI Taxonomy" id="222440"/>
    <lineage>
        <taxon>Eukaryota</taxon>
        <taxon>Metamonada</taxon>
        <taxon>Preaxostyla</taxon>
        <taxon>Oxymonadida</taxon>
        <taxon>Streblomastigidae</taxon>
        <taxon>Streblomastix</taxon>
    </lineage>
</organism>
<feature type="compositionally biased region" description="Polar residues" evidence="1">
    <location>
        <begin position="243"/>
        <end position="304"/>
    </location>
</feature>
<feature type="compositionally biased region" description="Polar residues" evidence="1">
    <location>
        <begin position="214"/>
        <end position="234"/>
    </location>
</feature>
<protein>
    <submittedName>
        <fullName evidence="2">Uncharacterized protein</fullName>
    </submittedName>
</protein>
<gene>
    <name evidence="2" type="ORF">EZS28_007487</name>
</gene>
<evidence type="ECO:0000313" key="2">
    <source>
        <dbReference type="EMBL" id="KAA6396988.1"/>
    </source>
</evidence>
<proteinExistence type="predicted"/>
<dbReference type="Proteomes" id="UP000324800">
    <property type="component" value="Unassembled WGS sequence"/>
</dbReference>
<dbReference type="EMBL" id="SNRW01001291">
    <property type="protein sequence ID" value="KAA6396988.1"/>
    <property type="molecule type" value="Genomic_DNA"/>
</dbReference>
<comment type="caution">
    <text evidence="2">The sequence shown here is derived from an EMBL/GenBank/DDBJ whole genome shotgun (WGS) entry which is preliminary data.</text>
</comment>
<feature type="region of interest" description="Disordered" evidence="1">
    <location>
        <begin position="203"/>
        <end position="316"/>
    </location>
</feature>